<dbReference type="SUPFAM" id="SSF89796">
    <property type="entry name" value="CoA-transferase family III (CaiB/BaiF)"/>
    <property type="match status" value="1"/>
</dbReference>
<gene>
    <name evidence="2" type="ORF">PG2T_03225</name>
</gene>
<dbReference type="Gene3D" id="3.40.50.10540">
    <property type="entry name" value="Crotonobetainyl-coa:carnitine coa-transferase, domain 1"/>
    <property type="match status" value="1"/>
</dbReference>
<dbReference type="GO" id="GO:0008410">
    <property type="term" value="F:CoA-transferase activity"/>
    <property type="evidence" value="ECO:0007669"/>
    <property type="project" value="TreeGrafter"/>
</dbReference>
<evidence type="ECO:0008006" key="4">
    <source>
        <dbReference type="Google" id="ProtNLM"/>
    </source>
</evidence>
<accession>A0A1B1YRA9</accession>
<dbReference type="InterPro" id="IPR003673">
    <property type="entry name" value="CoA-Trfase_fam_III"/>
</dbReference>
<evidence type="ECO:0000256" key="1">
    <source>
        <dbReference type="ARBA" id="ARBA00022679"/>
    </source>
</evidence>
<protein>
    <recommendedName>
        <fullName evidence="4">Acyl-CoA transferase</fullName>
    </recommendedName>
</protein>
<dbReference type="InterPro" id="IPR050483">
    <property type="entry name" value="CoA-transferase_III_domain"/>
</dbReference>
<dbReference type="RefSeq" id="WP_068802804.1">
    <property type="nucleotide sequence ID" value="NZ_CP014671.1"/>
</dbReference>
<dbReference type="OrthoDB" id="9058532at2"/>
<dbReference type="PANTHER" id="PTHR48207:SF3">
    <property type="entry name" value="SUCCINATE--HYDROXYMETHYLGLUTARATE COA-TRANSFERASE"/>
    <property type="match status" value="1"/>
</dbReference>
<evidence type="ECO:0000313" key="2">
    <source>
        <dbReference type="EMBL" id="ANX03299.1"/>
    </source>
</evidence>
<name>A0A1B1YRA9_9GAMM</name>
<reference evidence="3" key="1">
    <citation type="submission" date="2016-03" db="EMBL/GenBank/DDBJ databases">
        <title>Complete genome sequence of Solimmundus cernigliae, representing a novel lineage of polycyclic aromatic hydrocarbon degraders within the Gammaproteobacteria.</title>
        <authorList>
            <person name="Singleton D.R."/>
            <person name="Dickey A.N."/>
            <person name="Scholl E.H."/>
            <person name="Wright F.A."/>
            <person name="Aitken M.D."/>
        </authorList>
    </citation>
    <scope>NUCLEOTIDE SEQUENCE [LARGE SCALE GENOMIC DNA]</scope>
    <source>
        <strain evidence="3">TR3.2</strain>
    </source>
</reference>
<dbReference type="EMBL" id="CP014671">
    <property type="protein sequence ID" value="ANX03299.1"/>
    <property type="molecule type" value="Genomic_DNA"/>
</dbReference>
<dbReference type="KEGG" id="gbi:PG2T_03225"/>
<keyword evidence="1" id="KW-0808">Transferase</keyword>
<dbReference type="AlphaFoldDB" id="A0A1B1YRA9"/>
<dbReference type="Gene3D" id="3.30.1540.10">
    <property type="entry name" value="formyl-coa transferase, domain 3"/>
    <property type="match status" value="1"/>
</dbReference>
<evidence type="ECO:0000313" key="3">
    <source>
        <dbReference type="Proteomes" id="UP000092952"/>
    </source>
</evidence>
<dbReference type="InterPro" id="IPR023606">
    <property type="entry name" value="CoA-Trfase_III_dom_1_sf"/>
</dbReference>
<keyword evidence="3" id="KW-1185">Reference proteome</keyword>
<dbReference type="InParanoid" id="A0A1B1YRA9"/>
<dbReference type="InterPro" id="IPR044855">
    <property type="entry name" value="CoA-Trfase_III_dom3_sf"/>
</dbReference>
<dbReference type="STRING" id="1810504.PG2T_03225"/>
<dbReference type="Pfam" id="PF02515">
    <property type="entry name" value="CoA_transf_3"/>
    <property type="match status" value="1"/>
</dbReference>
<dbReference type="Proteomes" id="UP000092952">
    <property type="component" value="Chromosome"/>
</dbReference>
<proteinExistence type="predicted"/>
<sequence length="405" mass="43297">MPVPAHILSGYRVLDLSQVVAGPTTARLMAEMGAEVIKVELAPDGDLSRRLPYIRDGRSAYFVQQNRGKKGLCVDVRTPAGRQILSDLAARADVLIENFSPGAIGRMGLDWDTVHALNPRLVMCSISAFGQSGPLANLPGYDYIAQAYSGFTSLIGEPDGSPYFPQLAFGDAASGGFALAAVLAALLHRERGGAGQYLDISLLDVYVSGQEIGIQAVSASGGSIVPRRTGRQHFSVAPLGIFKGAQGYLVIVALGRQWDQLCRVMGRPELAADPRFSENATRVANLPEVVTLIENWLASVGDDAEAIRLLEAERVPVAPVLSVEDVVKLPHARLRRTVRTIFDRALGAFDVPGVPLRFSAFPDELPLQAPFLGEHNAEVLGGLLGYDAARIGALQTQGVLLSRQV</sequence>
<dbReference type="PANTHER" id="PTHR48207">
    <property type="entry name" value="SUCCINATE--HYDROXYMETHYLGLUTARATE COA-TRANSFERASE"/>
    <property type="match status" value="1"/>
</dbReference>
<organism evidence="2 3">
    <name type="scientific">Immundisolibacter cernigliae</name>
    <dbReference type="NCBI Taxonomy" id="1810504"/>
    <lineage>
        <taxon>Bacteria</taxon>
        <taxon>Pseudomonadati</taxon>
        <taxon>Pseudomonadota</taxon>
        <taxon>Gammaproteobacteria</taxon>
        <taxon>Immundisolibacterales</taxon>
        <taxon>Immundisolibacteraceae</taxon>
        <taxon>Immundisolibacter</taxon>
    </lineage>
</organism>
<dbReference type="FunCoup" id="A0A1B1YRA9">
    <property type="interactions" value="1"/>
</dbReference>